<evidence type="ECO:0000313" key="5">
    <source>
        <dbReference type="EMBL" id="PNG05487.1"/>
    </source>
</evidence>
<sequence length="261" mass="28638">MTGHWSLGVLLSLALSVGAHGAEVQLVTGDDYAPLTGKSLAGAGVLSEVVQAAFAQSGMPSSLAWQPWKRGYLMTHRGEYDATFPYIRAEQRERDFLYSAPLYVSEQHLFSRAVDALELEQLAHSGRLRLCHPLGWQLPGDLQAQVEQGLLIRHSPPGLAECAQLLLLGRDDLFVADLLLGRYALLATGAPLQRFHISRSVLGRQTMHLIVPRSRAGAEALIERFNQGLATLRANGDYQRLIDSILTDDALAEVQPPEKVR</sequence>
<feature type="signal peptide" evidence="3">
    <location>
        <begin position="1"/>
        <end position="21"/>
    </location>
</feature>
<dbReference type="AlphaFoldDB" id="A0A2N8SSL0"/>
<dbReference type="PANTHER" id="PTHR35936:SF25">
    <property type="entry name" value="ABC TRANSPORTER SUBSTRATE-BINDING PROTEIN"/>
    <property type="match status" value="1"/>
</dbReference>
<comment type="similarity">
    <text evidence="1">Belongs to the bacterial solute-binding protein 3 family.</text>
</comment>
<evidence type="ECO:0000256" key="3">
    <source>
        <dbReference type="SAM" id="SignalP"/>
    </source>
</evidence>
<dbReference type="RefSeq" id="WP_102846837.1">
    <property type="nucleotide sequence ID" value="NZ_JAMOIG010000002.1"/>
</dbReference>
<keyword evidence="2 3" id="KW-0732">Signal</keyword>
<evidence type="ECO:0000256" key="1">
    <source>
        <dbReference type="ARBA" id="ARBA00010333"/>
    </source>
</evidence>
<dbReference type="Pfam" id="PF00497">
    <property type="entry name" value="SBP_bac_3"/>
    <property type="match status" value="1"/>
</dbReference>
<protein>
    <submittedName>
        <fullName evidence="5">Amino acid ABC transporter substrate-binding protein</fullName>
    </submittedName>
</protein>
<evidence type="ECO:0000313" key="6">
    <source>
        <dbReference type="Proteomes" id="UP000235897"/>
    </source>
</evidence>
<feature type="domain" description="Solute-binding protein family 3/N-terminal" evidence="4">
    <location>
        <begin position="27"/>
        <end position="243"/>
    </location>
</feature>
<reference evidence="5 6" key="1">
    <citation type="submission" date="2018-01" db="EMBL/GenBank/DDBJ databases">
        <title>Denitrification phenotypes of diverse strains of Pseudomonas stutzeri.</title>
        <authorList>
            <person name="Milligan D.A."/>
            <person name="Bergaust L."/>
            <person name="Bakken L.R."/>
            <person name="Frostegard A."/>
        </authorList>
    </citation>
    <scope>NUCLEOTIDE SEQUENCE [LARGE SCALE GENOMIC DNA]</scope>
    <source>
        <strain evidence="5 6">28a3</strain>
    </source>
</reference>
<dbReference type="InterPro" id="IPR001638">
    <property type="entry name" value="Solute-binding_3/MltF_N"/>
</dbReference>
<accession>A0A2N8SSL0</accession>
<dbReference type="OrthoDB" id="5296159at2"/>
<dbReference type="EMBL" id="POUW01000004">
    <property type="protein sequence ID" value="PNG05487.1"/>
    <property type="molecule type" value="Genomic_DNA"/>
</dbReference>
<dbReference type="SUPFAM" id="SSF53850">
    <property type="entry name" value="Periplasmic binding protein-like II"/>
    <property type="match status" value="1"/>
</dbReference>
<evidence type="ECO:0000256" key="2">
    <source>
        <dbReference type="ARBA" id="ARBA00022729"/>
    </source>
</evidence>
<dbReference type="PANTHER" id="PTHR35936">
    <property type="entry name" value="MEMBRANE-BOUND LYTIC MUREIN TRANSGLYCOSYLASE F"/>
    <property type="match status" value="1"/>
</dbReference>
<organism evidence="5 6">
    <name type="scientific">Stutzerimonas stutzeri</name>
    <name type="common">Pseudomonas stutzeri</name>
    <dbReference type="NCBI Taxonomy" id="316"/>
    <lineage>
        <taxon>Bacteria</taxon>
        <taxon>Pseudomonadati</taxon>
        <taxon>Pseudomonadota</taxon>
        <taxon>Gammaproteobacteria</taxon>
        <taxon>Pseudomonadales</taxon>
        <taxon>Pseudomonadaceae</taxon>
        <taxon>Stutzerimonas</taxon>
    </lineage>
</organism>
<comment type="caution">
    <text evidence="5">The sequence shown here is derived from an EMBL/GenBank/DDBJ whole genome shotgun (WGS) entry which is preliminary data.</text>
</comment>
<dbReference type="Gene3D" id="3.40.190.10">
    <property type="entry name" value="Periplasmic binding protein-like II"/>
    <property type="match status" value="2"/>
</dbReference>
<proteinExistence type="inferred from homology"/>
<name>A0A2N8SSL0_STUST</name>
<evidence type="ECO:0000259" key="4">
    <source>
        <dbReference type="Pfam" id="PF00497"/>
    </source>
</evidence>
<gene>
    <name evidence="5" type="ORF">CXL00_12275</name>
</gene>
<feature type="chain" id="PRO_5014744206" evidence="3">
    <location>
        <begin position="22"/>
        <end position="261"/>
    </location>
</feature>
<dbReference type="Proteomes" id="UP000235897">
    <property type="component" value="Unassembled WGS sequence"/>
</dbReference>